<accession>A0ABT1BXM5</accession>
<sequence>MTNQILPDNQIQPDQTISKENGRSLSMGPHTIFHPINTDLPLPDKLNDPFHYKPHPLCLIAAKEVQEFLISSEVPDAFKAEISQGKMFGVLVVQDSLRDLGYLVGYGGQICGRSDWEGFVPAIFDYLQPKGYFKKKESEITSINRHIDQMEHSERYHNQLTAYNLLKRESEDAVNEKKEIMKTFKLQRDKKRAEQTLSQSEEKELIHESQFLKAEVHRTKRLYATYLDNKKFALDQYRMRITNLKFQRKAKSDALQQWLFNHFKLCDSHGEFHNLLEIYRRHYILSHPSFRPNSSGRETLLNDIYPPSGCGECCEPRLLQYANLHHLRPISMAMFWWGKSPKGKIRKHLHYYPACENKCRPILWYLLPSEQSGLNR</sequence>
<evidence type="ECO:0000256" key="2">
    <source>
        <dbReference type="SAM" id="MobiDB-lite"/>
    </source>
</evidence>
<keyword evidence="4" id="KW-1185">Reference proteome</keyword>
<evidence type="ECO:0000256" key="1">
    <source>
        <dbReference type="SAM" id="Coils"/>
    </source>
</evidence>
<evidence type="ECO:0000313" key="4">
    <source>
        <dbReference type="Proteomes" id="UP001204015"/>
    </source>
</evidence>
<feature type="compositionally biased region" description="Polar residues" evidence="2">
    <location>
        <begin position="1"/>
        <end position="19"/>
    </location>
</feature>
<feature type="region of interest" description="Disordered" evidence="2">
    <location>
        <begin position="1"/>
        <end position="24"/>
    </location>
</feature>
<feature type="coiled-coil region" evidence="1">
    <location>
        <begin position="163"/>
        <end position="203"/>
    </location>
</feature>
<comment type="caution">
    <text evidence="3">The sequence shown here is derived from an EMBL/GenBank/DDBJ whole genome shotgun (WGS) entry which is preliminary data.</text>
</comment>
<name>A0ABT1BXM5_9BACT</name>
<dbReference type="RefSeq" id="WP_252760834.1">
    <property type="nucleotide sequence ID" value="NZ_JAMXLY010000019.1"/>
</dbReference>
<reference evidence="3 4" key="1">
    <citation type="submission" date="2022-06" db="EMBL/GenBank/DDBJ databases">
        <title>A taxonomic note on the genus Prevotella: Description of four novel genera and emended description of the genera Hallella and Xylanibacter.</title>
        <authorList>
            <person name="Hitch T.C.A."/>
        </authorList>
    </citation>
    <scope>NUCLEOTIDE SEQUENCE [LARGE SCALE GENOMIC DNA]</scope>
    <source>
        <strain evidence="3 4">DSM 100619</strain>
    </source>
</reference>
<organism evidence="3 4">
    <name type="scientific">Segatella cerevisiae</name>
    <dbReference type="NCBI Taxonomy" id="2053716"/>
    <lineage>
        <taxon>Bacteria</taxon>
        <taxon>Pseudomonadati</taxon>
        <taxon>Bacteroidota</taxon>
        <taxon>Bacteroidia</taxon>
        <taxon>Bacteroidales</taxon>
        <taxon>Prevotellaceae</taxon>
        <taxon>Segatella</taxon>
    </lineage>
</organism>
<proteinExistence type="predicted"/>
<dbReference type="EMBL" id="JAMXLY010000019">
    <property type="protein sequence ID" value="MCO6025475.1"/>
    <property type="molecule type" value="Genomic_DNA"/>
</dbReference>
<gene>
    <name evidence="3" type="ORF">NG821_06405</name>
</gene>
<keyword evidence="1" id="KW-0175">Coiled coil</keyword>
<dbReference type="Proteomes" id="UP001204015">
    <property type="component" value="Unassembled WGS sequence"/>
</dbReference>
<protein>
    <submittedName>
        <fullName evidence="3">Uncharacterized protein</fullName>
    </submittedName>
</protein>
<evidence type="ECO:0000313" key="3">
    <source>
        <dbReference type="EMBL" id="MCO6025475.1"/>
    </source>
</evidence>